<dbReference type="InterPro" id="IPR011992">
    <property type="entry name" value="EF-hand-dom_pair"/>
</dbReference>
<dbReference type="KEGG" id="cam:113785513"/>
<dbReference type="PaxDb" id="3827-XP_004491458.1"/>
<evidence type="ECO:0000313" key="3">
    <source>
        <dbReference type="Proteomes" id="UP000087171"/>
    </source>
</evidence>
<keyword evidence="2" id="KW-0472">Membrane</keyword>
<evidence type="ECO:0000256" key="1">
    <source>
        <dbReference type="ARBA" id="ARBA00006765"/>
    </source>
</evidence>
<comment type="similarity">
    <text evidence="1">Belongs to the caleosin family.</text>
</comment>
<keyword evidence="3" id="KW-1185">Reference proteome</keyword>
<reference evidence="4" key="2">
    <citation type="submission" date="2025-08" db="UniProtKB">
        <authorList>
            <consortium name="RefSeq"/>
        </authorList>
    </citation>
    <scope>IDENTIFICATION</scope>
    <source>
        <tissue evidence="4">Etiolated seedlings</tissue>
    </source>
</reference>
<keyword evidence="2" id="KW-0812">Transmembrane</keyword>
<reference evidence="3" key="1">
    <citation type="journal article" date="2013" name="Nat. Biotechnol.">
        <title>Draft genome sequence of chickpea (Cicer arietinum) provides a resource for trait improvement.</title>
        <authorList>
            <person name="Varshney R.K."/>
            <person name="Song C."/>
            <person name="Saxena R.K."/>
            <person name="Azam S."/>
            <person name="Yu S."/>
            <person name="Sharpe A.G."/>
            <person name="Cannon S."/>
            <person name="Baek J."/>
            <person name="Rosen B.D."/>
            <person name="Tar'an B."/>
            <person name="Millan T."/>
            <person name="Zhang X."/>
            <person name="Ramsay L.D."/>
            <person name="Iwata A."/>
            <person name="Wang Y."/>
            <person name="Nelson W."/>
            <person name="Farmer A.D."/>
            <person name="Gaur P.M."/>
            <person name="Soderlund C."/>
            <person name="Penmetsa R.V."/>
            <person name="Xu C."/>
            <person name="Bharti A.K."/>
            <person name="He W."/>
            <person name="Winter P."/>
            <person name="Zhao S."/>
            <person name="Hane J.K."/>
            <person name="Carrasquilla-Garcia N."/>
            <person name="Condie J.A."/>
            <person name="Upadhyaya H.D."/>
            <person name="Luo M.C."/>
            <person name="Thudi M."/>
            <person name="Gowda C.L."/>
            <person name="Singh N.P."/>
            <person name="Lichtenzveig J."/>
            <person name="Gali K.K."/>
            <person name="Rubio J."/>
            <person name="Nadarajan N."/>
            <person name="Dolezel J."/>
            <person name="Bansal K.C."/>
            <person name="Xu X."/>
            <person name="Edwards D."/>
            <person name="Zhang G."/>
            <person name="Kahl G."/>
            <person name="Gil J."/>
            <person name="Singh K.B."/>
            <person name="Datta S.K."/>
            <person name="Jackson S.A."/>
            <person name="Wang J."/>
            <person name="Cook D.R."/>
        </authorList>
    </citation>
    <scope>NUCLEOTIDE SEQUENCE [LARGE SCALE GENOMIC DNA]</scope>
    <source>
        <strain evidence="3">cv. CDC Frontier</strain>
    </source>
</reference>
<dbReference type="STRING" id="3827.A0A3Q7Y8H3"/>
<dbReference type="Pfam" id="PF05042">
    <property type="entry name" value="Caleosin"/>
    <property type="match status" value="1"/>
</dbReference>
<organism evidence="3 4">
    <name type="scientific">Cicer arietinum</name>
    <name type="common">Chickpea</name>
    <name type="synonym">Garbanzo</name>
    <dbReference type="NCBI Taxonomy" id="3827"/>
    <lineage>
        <taxon>Eukaryota</taxon>
        <taxon>Viridiplantae</taxon>
        <taxon>Streptophyta</taxon>
        <taxon>Embryophyta</taxon>
        <taxon>Tracheophyta</taxon>
        <taxon>Spermatophyta</taxon>
        <taxon>Magnoliopsida</taxon>
        <taxon>eudicotyledons</taxon>
        <taxon>Gunneridae</taxon>
        <taxon>Pentapetalae</taxon>
        <taxon>rosids</taxon>
        <taxon>fabids</taxon>
        <taxon>Fabales</taxon>
        <taxon>Fabaceae</taxon>
        <taxon>Papilionoideae</taxon>
        <taxon>50 kb inversion clade</taxon>
        <taxon>NPAAA clade</taxon>
        <taxon>Hologalegina</taxon>
        <taxon>IRL clade</taxon>
        <taxon>Cicereae</taxon>
        <taxon>Cicer</taxon>
    </lineage>
</organism>
<dbReference type="Gene3D" id="1.10.238.10">
    <property type="entry name" value="EF-hand"/>
    <property type="match status" value="1"/>
</dbReference>
<dbReference type="InterPro" id="IPR007736">
    <property type="entry name" value="Caleosin-related"/>
</dbReference>
<dbReference type="GeneID" id="113785513"/>
<dbReference type="GO" id="GO:0005509">
    <property type="term" value="F:calcium ion binding"/>
    <property type="evidence" value="ECO:0007669"/>
    <property type="project" value="TreeGrafter"/>
</dbReference>
<gene>
    <name evidence="4" type="primary">LOC113785513</name>
</gene>
<dbReference type="GO" id="GO:0004497">
    <property type="term" value="F:monooxygenase activity"/>
    <property type="evidence" value="ECO:0007669"/>
    <property type="project" value="TreeGrafter"/>
</dbReference>
<keyword evidence="2" id="KW-1133">Transmembrane helix</keyword>
<accession>A0A3Q7Y8H3</accession>
<protein>
    <submittedName>
        <fullName evidence="4">Probable peroxygenase 5</fullName>
    </submittedName>
</protein>
<dbReference type="PANTHER" id="PTHR31495:SF1">
    <property type="entry name" value="INACTIVE PEROXYGENASE-LIKE PROTEIN-RELATED"/>
    <property type="match status" value="1"/>
</dbReference>
<dbReference type="OrthoDB" id="640742at2759"/>
<name>A0A3Q7Y8H3_CICAR</name>
<evidence type="ECO:0000256" key="2">
    <source>
        <dbReference type="SAM" id="Phobius"/>
    </source>
</evidence>
<feature type="transmembrane region" description="Helical" evidence="2">
    <location>
        <begin position="90"/>
        <end position="111"/>
    </location>
</feature>
<sequence>MNSYQVSLPLLISFFYVFYQIVIATATPPANNSSGYSVLQKHVAYFDRNHDGIIYPKETFEGFRALGFGVAASTRAAALIHAATSQKTRPVYFSLIFLIYLLIIHDFRFVASKFEEIFSKHAKQHANALTNDELKEMLKANREPRDFQGWVQAELDWKVLYDIAKDKNGLLHKDTAYGVYDGSLFERLEKEHSKIKNIN</sequence>
<dbReference type="PANTHER" id="PTHR31495">
    <property type="entry name" value="PEROXYGENASE 3-RELATED"/>
    <property type="match status" value="1"/>
</dbReference>
<dbReference type="RefSeq" id="XP_027187927.1">
    <property type="nucleotide sequence ID" value="XM_027332126.1"/>
</dbReference>
<dbReference type="SUPFAM" id="SSF47473">
    <property type="entry name" value="EF-hand"/>
    <property type="match status" value="1"/>
</dbReference>
<dbReference type="Proteomes" id="UP000087171">
    <property type="component" value="Chromosome Ca2"/>
</dbReference>
<feature type="transmembrane region" description="Helical" evidence="2">
    <location>
        <begin position="6"/>
        <end position="26"/>
    </location>
</feature>
<proteinExistence type="inferred from homology"/>
<dbReference type="AlphaFoldDB" id="A0A3Q7Y8H3"/>
<evidence type="ECO:0000313" key="4">
    <source>
        <dbReference type="RefSeq" id="XP_027187927.1"/>
    </source>
</evidence>